<evidence type="ECO:0000313" key="3">
    <source>
        <dbReference type="Proteomes" id="UP001326110"/>
    </source>
</evidence>
<sequence>MKLTARRCHDLERTIFALPLLTHRLRWYATTTARLLLRRWQAAVLFFGLSAALGSSLLSNIATLAYPLLSLLAPHHDVVQRSLHLAALLAFAGLWAGMQRAQIEGGPFMAFLKSLPFTARQLRHVDVLVLVLANGPLLLLALGAMAVTIGHQRPLAHTLLLGDVLVLALVVQVAVLEQRLASLQTLVLVAACVLLAASFGTRAALAIEVLVGACALVVLWRGPPPADPTARNRIQVPRIGRTGTRTGAVARFAPLHLSLALLWRERRNELTGKALTALAIAAGAWSLARIFEGDARSFPTIVIAQGVVVLIMSGMLRFLHLTHVDSASYFGALPLAPRWWRPFDLAVVAACCLPLLAALSIAAWDMGATTPWHATASVASYLLLLAALSLPHLVTDRHAVVIGTIVTGLWIAVTFVCLT</sequence>
<dbReference type="EMBL" id="CP140152">
    <property type="protein sequence ID" value="WQH02685.1"/>
    <property type="molecule type" value="Genomic_DNA"/>
</dbReference>
<feature type="transmembrane region" description="Helical" evidence="1">
    <location>
        <begin position="44"/>
        <end position="66"/>
    </location>
</feature>
<proteinExistence type="predicted"/>
<feature type="transmembrane region" description="Helical" evidence="1">
    <location>
        <begin position="187"/>
        <end position="220"/>
    </location>
</feature>
<feature type="transmembrane region" description="Helical" evidence="1">
    <location>
        <begin position="400"/>
        <end position="418"/>
    </location>
</feature>
<organism evidence="2 3">
    <name type="scientific">Duganella zoogloeoides</name>
    <dbReference type="NCBI Taxonomy" id="75659"/>
    <lineage>
        <taxon>Bacteria</taxon>
        <taxon>Pseudomonadati</taxon>
        <taxon>Pseudomonadota</taxon>
        <taxon>Betaproteobacteria</taxon>
        <taxon>Burkholderiales</taxon>
        <taxon>Oxalobacteraceae</taxon>
        <taxon>Telluria group</taxon>
        <taxon>Duganella</taxon>
    </lineage>
</organism>
<name>A0ABZ0XSG3_9BURK</name>
<feature type="transmembrane region" description="Helical" evidence="1">
    <location>
        <begin position="339"/>
        <end position="364"/>
    </location>
</feature>
<feature type="transmembrane region" description="Helical" evidence="1">
    <location>
        <begin position="270"/>
        <end position="288"/>
    </location>
</feature>
<dbReference type="GeneID" id="43162009"/>
<feature type="transmembrane region" description="Helical" evidence="1">
    <location>
        <begin position="78"/>
        <end position="98"/>
    </location>
</feature>
<feature type="transmembrane region" description="Helical" evidence="1">
    <location>
        <begin position="376"/>
        <end position="394"/>
    </location>
</feature>
<feature type="transmembrane region" description="Helical" evidence="1">
    <location>
        <begin position="127"/>
        <end position="149"/>
    </location>
</feature>
<feature type="transmembrane region" description="Helical" evidence="1">
    <location>
        <begin position="155"/>
        <end position="175"/>
    </location>
</feature>
<dbReference type="RefSeq" id="WP_019920112.1">
    <property type="nucleotide sequence ID" value="NZ_CP140152.1"/>
</dbReference>
<feature type="transmembrane region" description="Helical" evidence="1">
    <location>
        <begin position="300"/>
        <end position="319"/>
    </location>
</feature>
<dbReference type="Proteomes" id="UP001326110">
    <property type="component" value="Chromosome"/>
</dbReference>
<reference evidence="2 3" key="1">
    <citation type="submission" date="2023-11" db="EMBL/GenBank/DDBJ databases">
        <title>MicrobeMod: A computational toolkit for identifying prokaryotic methylation and restriction-modification with nanopore sequencing.</title>
        <authorList>
            <person name="Crits-Christoph A."/>
            <person name="Kang S.C."/>
            <person name="Lee H."/>
            <person name="Ostrov N."/>
        </authorList>
    </citation>
    <scope>NUCLEOTIDE SEQUENCE [LARGE SCALE GENOMIC DNA]</scope>
    <source>
        <strain evidence="2 3">ATCC 25935</strain>
    </source>
</reference>
<evidence type="ECO:0000256" key="1">
    <source>
        <dbReference type="SAM" id="Phobius"/>
    </source>
</evidence>
<keyword evidence="1" id="KW-1133">Transmembrane helix</keyword>
<keyword evidence="1" id="KW-0812">Transmembrane</keyword>
<gene>
    <name evidence="2" type="ORF">SR858_16555</name>
</gene>
<protein>
    <submittedName>
        <fullName evidence="2">Uncharacterized protein</fullName>
    </submittedName>
</protein>
<accession>A0ABZ0XSG3</accession>
<evidence type="ECO:0000313" key="2">
    <source>
        <dbReference type="EMBL" id="WQH02685.1"/>
    </source>
</evidence>
<keyword evidence="3" id="KW-1185">Reference proteome</keyword>
<keyword evidence="1" id="KW-0472">Membrane</keyword>